<name>A0ABT1FXA5_9BACT</name>
<organism evidence="3 4">
    <name type="scientific">Runella salmonicolor</name>
    <dbReference type="NCBI Taxonomy" id="2950278"/>
    <lineage>
        <taxon>Bacteria</taxon>
        <taxon>Pseudomonadati</taxon>
        <taxon>Bacteroidota</taxon>
        <taxon>Cytophagia</taxon>
        <taxon>Cytophagales</taxon>
        <taxon>Spirosomataceae</taxon>
        <taxon>Runella</taxon>
    </lineage>
</organism>
<feature type="compositionally biased region" description="Acidic residues" evidence="1">
    <location>
        <begin position="125"/>
        <end position="137"/>
    </location>
</feature>
<dbReference type="Proteomes" id="UP001204772">
    <property type="component" value="Unassembled WGS sequence"/>
</dbReference>
<keyword evidence="2" id="KW-0812">Transmembrane</keyword>
<evidence type="ECO:0000313" key="4">
    <source>
        <dbReference type="Proteomes" id="UP001204772"/>
    </source>
</evidence>
<reference evidence="3 4" key="1">
    <citation type="submission" date="2022-06" db="EMBL/GenBank/DDBJ databases">
        <title>Runella sp. S5 genome sequencing.</title>
        <authorList>
            <person name="Park S."/>
        </authorList>
    </citation>
    <scope>NUCLEOTIDE SEQUENCE [LARGE SCALE GENOMIC DNA]</scope>
    <source>
        <strain evidence="3 4">S5</strain>
    </source>
</reference>
<sequence length="182" mass="19085">MASIGTKTQTAPEIGDLVVAKASKTYIYEDSDALKIKEEVPAGTELGMIIMIAPHETGVDLFVVDNGAVFADEVTTKANPVYNYGTEPSGTTTDNGGGFWGALNKVLDLGVGIFTRKKSTPSTDGDTEDTTVADDDTDTPKGVPVWVWFTVGGVAVTGLIVALVWPKKKPTPTPASPIILGK</sequence>
<feature type="transmembrane region" description="Helical" evidence="2">
    <location>
        <begin position="145"/>
        <end position="165"/>
    </location>
</feature>
<gene>
    <name evidence="3" type="ORF">NCI00_28460</name>
</gene>
<proteinExistence type="predicted"/>
<evidence type="ECO:0000256" key="2">
    <source>
        <dbReference type="SAM" id="Phobius"/>
    </source>
</evidence>
<dbReference type="EMBL" id="JAMZEL010000024">
    <property type="protein sequence ID" value="MCP1386408.1"/>
    <property type="molecule type" value="Genomic_DNA"/>
</dbReference>
<evidence type="ECO:0000256" key="1">
    <source>
        <dbReference type="SAM" id="MobiDB-lite"/>
    </source>
</evidence>
<evidence type="ECO:0000313" key="3">
    <source>
        <dbReference type="EMBL" id="MCP1386408.1"/>
    </source>
</evidence>
<accession>A0ABT1FXA5</accession>
<feature type="region of interest" description="Disordered" evidence="1">
    <location>
        <begin position="118"/>
        <end position="137"/>
    </location>
</feature>
<keyword evidence="4" id="KW-1185">Reference proteome</keyword>
<protein>
    <submittedName>
        <fullName evidence="3">Uncharacterized protein</fullName>
    </submittedName>
</protein>
<keyword evidence="2" id="KW-1133">Transmembrane helix</keyword>
<dbReference type="RefSeq" id="WP_253533247.1">
    <property type="nucleotide sequence ID" value="NZ_JAMZEL010000024.1"/>
</dbReference>
<comment type="caution">
    <text evidence="3">The sequence shown here is derived from an EMBL/GenBank/DDBJ whole genome shotgun (WGS) entry which is preliminary data.</text>
</comment>
<keyword evidence="2" id="KW-0472">Membrane</keyword>